<dbReference type="EMBL" id="JBHSOE010000003">
    <property type="protein sequence ID" value="MFC5654553.1"/>
    <property type="molecule type" value="Genomic_DNA"/>
</dbReference>
<dbReference type="Proteomes" id="UP001596065">
    <property type="component" value="Unassembled WGS sequence"/>
</dbReference>
<evidence type="ECO:0000256" key="1">
    <source>
        <dbReference type="SAM" id="MobiDB-lite"/>
    </source>
</evidence>
<comment type="caution">
    <text evidence="2">The sequence shown here is derived from an EMBL/GenBank/DDBJ whole genome shotgun (WGS) entry which is preliminary data.</text>
</comment>
<proteinExistence type="predicted"/>
<protein>
    <recommendedName>
        <fullName evidence="4">Lsr2 protein</fullName>
    </recommendedName>
</protein>
<accession>A0ABW0W8L7</accession>
<evidence type="ECO:0000313" key="2">
    <source>
        <dbReference type="EMBL" id="MFC5654553.1"/>
    </source>
</evidence>
<sequence length="148" mass="16209">MARPKKRPDPALVQQAADKLDSIGEPVLAAAVRETLPELTRPRVREGNPTLPLYTYRDTWTAAQKAGSIPDLVEEGFTAFLAGRFKPKPAPRGAGGAKSNFSARATAERRQEVADYVEAHADELGWSPSPQQVAAAWLEHRFGPHKRT</sequence>
<name>A0ABW0W8L7_STRNO</name>
<feature type="region of interest" description="Disordered" evidence="1">
    <location>
        <begin position="85"/>
        <end position="107"/>
    </location>
</feature>
<keyword evidence="3" id="KW-1185">Reference proteome</keyword>
<evidence type="ECO:0008006" key="4">
    <source>
        <dbReference type="Google" id="ProtNLM"/>
    </source>
</evidence>
<evidence type="ECO:0000313" key="3">
    <source>
        <dbReference type="Proteomes" id="UP001596065"/>
    </source>
</evidence>
<dbReference type="RefSeq" id="WP_344347327.1">
    <property type="nucleotide sequence ID" value="NZ_BAAASM010000009.1"/>
</dbReference>
<organism evidence="2 3">
    <name type="scientific">Streptomyces nogalater</name>
    <dbReference type="NCBI Taxonomy" id="38314"/>
    <lineage>
        <taxon>Bacteria</taxon>
        <taxon>Bacillati</taxon>
        <taxon>Actinomycetota</taxon>
        <taxon>Actinomycetes</taxon>
        <taxon>Kitasatosporales</taxon>
        <taxon>Streptomycetaceae</taxon>
        <taxon>Streptomyces</taxon>
    </lineage>
</organism>
<reference evidence="3" key="1">
    <citation type="journal article" date="2019" name="Int. J. Syst. Evol. Microbiol.">
        <title>The Global Catalogue of Microorganisms (GCM) 10K type strain sequencing project: providing services to taxonomists for standard genome sequencing and annotation.</title>
        <authorList>
            <consortium name="The Broad Institute Genomics Platform"/>
            <consortium name="The Broad Institute Genome Sequencing Center for Infectious Disease"/>
            <person name="Wu L."/>
            <person name="Ma J."/>
        </authorList>
    </citation>
    <scope>NUCLEOTIDE SEQUENCE [LARGE SCALE GENOMIC DNA]</scope>
    <source>
        <strain evidence="3">KCTC 5701</strain>
    </source>
</reference>
<gene>
    <name evidence="2" type="ORF">ACFP3J_03465</name>
</gene>